<keyword evidence="4" id="KW-0547">Nucleotide-binding</keyword>
<dbReference type="Gene3D" id="3.40.50.300">
    <property type="entry name" value="P-loop containing nucleotide triphosphate hydrolases"/>
    <property type="match status" value="2"/>
</dbReference>
<feature type="compositionally biased region" description="Polar residues" evidence="1">
    <location>
        <begin position="824"/>
        <end position="838"/>
    </location>
</feature>
<dbReference type="Pfam" id="PF03457">
    <property type="entry name" value="HA"/>
    <property type="match status" value="4"/>
</dbReference>
<keyword evidence="4" id="KW-0067">ATP-binding</keyword>
<dbReference type="InterPro" id="IPR005114">
    <property type="entry name" value="Helicase_assoc"/>
</dbReference>
<feature type="compositionally biased region" description="Polar residues" evidence="1">
    <location>
        <begin position="776"/>
        <end position="787"/>
    </location>
</feature>
<evidence type="ECO:0000313" key="4">
    <source>
        <dbReference type="EMBL" id="SCF19705.1"/>
    </source>
</evidence>
<gene>
    <name evidence="4" type="ORF">GA0070563_106104</name>
</gene>
<dbReference type="GO" id="GO:0016787">
    <property type="term" value="F:hydrolase activity"/>
    <property type="evidence" value="ECO:0007669"/>
    <property type="project" value="InterPro"/>
</dbReference>
<accession>A0A1C4YG49</accession>
<evidence type="ECO:0000259" key="2">
    <source>
        <dbReference type="PROSITE" id="PS51192"/>
    </source>
</evidence>
<dbReference type="PANTHER" id="PTHR33418:SF1">
    <property type="entry name" value="HELICASE-ASSOCIATED DOMAIN-CONTAINING PROTEIN"/>
    <property type="match status" value="1"/>
</dbReference>
<dbReference type="EMBL" id="FMCT01000006">
    <property type="protein sequence ID" value="SCF19705.1"/>
    <property type="molecule type" value="Genomic_DNA"/>
</dbReference>
<evidence type="ECO:0000259" key="3">
    <source>
        <dbReference type="PROSITE" id="PS51194"/>
    </source>
</evidence>
<dbReference type="PANTHER" id="PTHR33418">
    <property type="entry name" value="HELICASE-ASSOCIATED"/>
    <property type="match status" value="1"/>
</dbReference>
<feature type="domain" description="Helicase ATP-binding" evidence="2">
    <location>
        <begin position="25"/>
        <end position="211"/>
    </location>
</feature>
<evidence type="ECO:0000313" key="5">
    <source>
        <dbReference type="Proteomes" id="UP000183585"/>
    </source>
</evidence>
<feature type="domain" description="Helicase C-terminal" evidence="3">
    <location>
        <begin position="277"/>
        <end position="448"/>
    </location>
</feature>
<dbReference type="GO" id="GO:0005524">
    <property type="term" value="F:ATP binding"/>
    <property type="evidence" value="ECO:0007669"/>
    <property type="project" value="InterPro"/>
</dbReference>
<dbReference type="SMART" id="SM00487">
    <property type="entry name" value="DEXDc"/>
    <property type="match status" value="1"/>
</dbReference>
<sequence length="838" mass="91537">MRDSRPVEELPPLRDYQQEAVEAIVKGQADGGRGQFRAACGSGKSLVAVHAAARLCPTGLVVVACPSLPLLAQTLTVWAAAGMAAQVLAVCSDDTVADTAARTTDLRCPVTTRPDEIADWVRRTPTGRMRLILVTHASIAVVGEGLHAADTTASLLVIDEAHHTAGWPGKHVALAHRDEHLPARRRLYMTATPRILSRRRRAGGEDVLSMDDVDVFGPVHYSYPFASAIADGWLDDYRIVVIGVASADALATLRRLDPHAVVRAGAAPLRTAVVQTALVRAAAEFGLRRVVVFTPRVAQSQEFSRTLPATLAALPERDRPKGRLTVGHVDGTQTMAQRQIHLANLAHPPEDGWTVISNSRCLGEGVDVPAVDAVVFTAPKESEPDVIQAVGRALRRNPAGSGIATILLPVLLPDDPAETARDLTADLTEWTTLLQVLRALRAHDNGLAADLDTQRTKVSTGAATLPPRLLVRLPDGHDCEDLLRALTVRVLEETTSEWLVGYAALRAFHADHGHLRVPVGHVRHGVRLERWVARQRAEYEARRLPQDRVQHLNDIGFDWTPMTRAWQRGIAAATAFRAEHGHLDVPTGHVVDGLDLALWIGQQRGYHRRRILPDSRVAALTALGIDWTVKRPSYHDGFTALQHFHATHGHIQVPYGSTVNGVNLYDWLAARRTDHRLGRLDDDRIRSLETLGMRWSIRNAAWERNLATATAFSHREGHLHPRRGHREGGIDLSRWIHAQRIARRDGKLPQDRIAALDAIGMRWEIASGWTGVHQVTASRNGRTSGGNESPDDSDPADSSPVPRDPSGPAARLRPGVSPRPAGQRHQSSPPSTTSEGTR</sequence>
<dbReference type="GO" id="GO:0004386">
    <property type="term" value="F:helicase activity"/>
    <property type="evidence" value="ECO:0007669"/>
    <property type="project" value="UniProtKB-KW"/>
</dbReference>
<reference evidence="5" key="1">
    <citation type="submission" date="2016-06" db="EMBL/GenBank/DDBJ databases">
        <authorList>
            <person name="Varghese N."/>
            <person name="Submissions Spin"/>
        </authorList>
    </citation>
    <scope>NUCLEOTIDE SEQUENCE [LARGE SCALE GENOMIC DNA]</scope>
    <source>
        <strain evidence="5">DSM 43168</strain>
    </source>
</reference>
<dbReference type="InterPro" id="IPR001650">
    <property type="entry name" value="Helicase_C-like"/>
</dbReference>
<organism evidence="4 5">
    <name type="scientific">Micromonospora carbonacea</name>
    <dbReference type="NCBI Taxonomy" id="47853"/>
    <lineage>
        <taxon>Bacteria</taxon>
        <taxon>Bacillati</taxon>
        <taxon>Actinomycetota</taxon>
        <taxon>Actinomycetes</taxon>
        <taxon>Micromonosporales</taxon>
        <taxon>Micromonosporaceae</taxon>
        <taxon>Micromonospora</taxon>
    </lineage>
</organism>
<feature type="region of interest" description="Disordered" evidence="1">
    <location>
        <begin position="776"/>
        <end position="838"/>
    </location>
</feature>
<dbReference type="PROSITE" id="PS51194">
    <property type="entry name" value="HELICASE_CTER"/>
    <property type="match status" value="1"/>
</dbReference>
<name>A0A1C4YG49_9ACTN</name>
<feature type="compositionally biased region" description="Low complexity" evidence="1">
    <location>
        <begin position="796"/>
        <end position="806"/>
    </location>
</feature>
<keyword evidence="5" id="KW-1185">Reference proteome</keyword>
<dbReference type="PROSITE" id="PS51192">
    <property type="entry name" value="HELICASE_ATP_BIND_1"/>
    <property type="match status" value="1"/>
</dbReference>
<dbReference type="Proteomes" id="UP000183585">
    <property type="component" value="Unassembled WGS sequence"/>
</dbReference>
<dbReference type="GO" id="GO:0003677">
    <property type="term" value="F:DNA binding"/>
    <property type="evidence" value="ECO:0007669"/>
    <property type="project" value="InterPro"/>
</dbReference>
<keyword evidence="4" id="KW-0378">Hydrolase</keyword>
<dbReference type="SMART" id="SM00490">
    <property type="entry name" value="HELICc"/>
    <property type="match status" value="1"/>
</dbReference>
<dbReference type="SUPFAM" id="SSF52540">
    <property type="entry name" value="P-loop containing nucleoside triphosphate hydrolases"/>
    <property type="match status" value="1"/>
</dbReference>
<keyword evidence="4" id="KW-0347">Helicase</keyword>
<dbReference type="Gene3D" id="6.10.140.530">
    <property type="match status" value="4"/>
</dbReference>
<dbReference type="InterPro" id="IPR014001">
    <property type="entry name" value="Helicase_ATP-bd"/>
</dbReference>
<dbReference type="RefSeq" id="WP_074475064.1">
    <property type="nucleotide sequence ID" value="NZ_FMCT01000006.1"/>
</dbReference>
<dbReference type="Pfam" id="PF00271">
    <property type="entry name" value="Helicase_C"/>
    <property type="match status" value="1"/>
</dbReference>
<evidence type="ECO:0000256" key="1">
    <source>
        <dbReference type="SAM" id="MobiDB-lite"/>
    </source>
</evidence>
<dbReference type="InterPro" id="IPR006935">
    <property type="entry name" value="Helicase/UvrB_N"/>
</dbReference>
<proteinExistence type="predicted"/>
<dbReference type="Pfam" id="PF04851">
    <property type="entry name" value="ResIII"/>
    <property type="match status" value="1"/>
</dbReference>
<protein>
    <submittedName>
        <fullName evidence="4">Helicase conserved C-terminal domain-containing protein</fullName>
    </submittedName>
</protein>
<dbReference type="AlphaFoldDB" id="A0A1C4YG49"/>
<dbReference type="InterPro" id="IPR027417">
    <property type="entry name" value="P-loop_NTPase"/>
</dbReference>